<sequence>MPLYPPIPYSEPNEPLPPIDVSSPDDNRTSFLTTDYDTAIPLIRARFPNIDPLYLTKIFRGTIRPEGLIWLDVDRQDASPPDFSDLAHLLYCFEIYGQILCIFADPQAGLKEMELQRALADYRIRVLKLSKVASFESLREWHKAYLGAQIRDGQDRVEGWRERREGLGALLKRKVAPVAGESGAGGHYATH</sequence>
<proteinExistence type="predicted"/>
<evidence type="ECO:0000313" key="3">
    <source>
        <dbReference type="Proteomes" id="UP000664534"/>
    </source>
</evidence>
<feature type="compositionally biased region" description="Pro residues" evidence="1">
    <location>
        <begin position="1"/>
        <end position="18"/>
    </location>
</feature>
<dbReference type="EMBL" id="CAJPDT010000027">
    <property type="protein sequence ID" value="CAF9921224.1"/>
    <property type="molecule type" value="Genomic_DNA"/>
</dbReference>
<name>A0A8H3FCU5_9LECA</name>
<organism evidence="2 3">
    <name type="scientific">Imshaugia aleurites</name>
    <dbReference type="NCBI Taxonomy" id="172621"/>
    <lineage>
        <taxon>Eukaryota</taxon>
        <taxon>Fungi</taxon>
        <taxon>Dikarya</taxon>
        <taxon>Ascomycota</taxon>
        <taxon>Pezizomycotina</taxon>
        <taxon>Lecanoromycetes</taxon>
        <taxon>OSLEUM clade</taxon>
        <taxon>Lecanoromycetidae</taxon>
        <taxon>Lecanorales</taxon>
        <taxon>Lecanorineae</taxon>
        <taxon>Parmeliaceae</taxon>
        <taxon>Imshaugia</taxon>
    </lineage>
</organism>
<evidence type="ECO:0000313" key="2">
    <source>
        <dbReference type="EMBL" id="CAF9921224.1"/>
    </source>
</evidence>
<dbReference type="OrthoDB" id="5290269at2759"/>
<evidence type="ECO:0000256" key="1">
    <source>
        <dbReference type="SAM" id="MobiDB-lite"/>
    </source>
</evidence>
<feature type="region of interest" description="Disordered" evidence="1">
    <location>
        <begin position="1"/>
        <end position="24"/>
    </location>
</feature>
<comment type="caution">
    <text evidence="2">The sequence shown here is derived from an EMBL/GenBank/DDBJ whole genome shotgun (WGS) entry which is preliminary data.</text>
</comment>
<accession>A0A8H3FCU5</accession>
<dbReference type="AlphaFoldDB" id="A0A8H3FCU5"/>
<keyword evidence="3" id="KW-1185">Reference proteome</keyword>
<protein>
    <submittedName>
        <fullName evidence="2">Uncharacterized protein</fullName>
    </submittedName>
</protein>
<dbReference type="Proteomes" id="UP000664534">
    <property type="component" value="Unassembled WGS sequence"/>
</dbReference>
<gene>
    <name evidence="2" type="ORF">IMSHALPRED_005114</name>
</gene>
<reference evidence="2" key="1">
    <citation type="submission" date="2021-03" db="EMBL/GenBank/DDBJ databases">
        <authorList>
            <person name="Tagirdzhanova G."/>
        </authorList>
    </citation>
    <scope>NUCLEOTIDE SEQUENCE</scope>
</reference>